<dbReference type="Gene3D" id="1.25.10.10">
    <property type="entry name" value="Leucine-rich Repeat Variant"/>
    <property type="match status" value="3"/>
</dbReference>
<evidence type="ECO:0000259" key="2">
    <source>
        <dbReference type="Pfam" id="PF23005"/>
    </source>
</evidence>
<dbReference type="EMBL" id="BQKI01000078">
    <property type="protein sequence ID" value="GJN25562.1"/>
    <property type="molecule type" value="Genomic_DNA"/>
</dbReference>
<dbReference type="PANTHER" id="PTHR46043:SF1">
    <property type="entry name" value="OS03G0116900 PROTEIN"/>
    <property type="match status" value="1"/>
</dbReference>
<dbReference type="Proteomes" id="UP001054889">
    <property type="component" value="Unassembled WGS sequence"/>
</dbReference>
<dbReference type="InterPro" id="IPR054296">
    <property type="entry name" value="DUF7032"/>
</dbReference>
<dbReference type="Pfam" id="PF23005">
    <property type="entry name" value="DUF7032"/>
    <property type="match status" value="1"/>
</dbReference>
<reference evidence="3" key="2">
    <citation type="submission" date="2021-12" db="EMBL/GenBank/DDBJ databases">
        <title>Resequencing data analysis of finger millet.</title>
        <authorList>
            <person name="Hatakeyama M."/>
            <person name="Aluri S."/>
            <person name="Balachadran M.T."/>
            <person name="Sivarajan S.R."/>
            <person name="Poveda L."/>
            <person name="Shimizu-Inatsugi R."/>
            <person name="Schlapbach R."/>
            <person name="Sreeman S.M."/>
            <person name="Shimizu K.K."/>
        </authorList>
    </citation>
    <scope>NUCLEOTIDE SEQUENCE</scope>
</reference>
<dbReference type="InterPro" id="IPR016024">
    <property type="entry name" value="ARM-type_fold"/>
</dbReference>
<proteinExistence type="predicted"/>
<dbReference type="SUPFAM" id="SSF48371">
    <property type="entry name" value="ARM repeat"/>
    <property type="match status" value="1"/>
</dbReference>
<evidence type="ECO:0000256" key="1">
    <source>
        <dbReference type="PROSITE-ProRule" id="PRU00259"/>
    </source>
</evidence>
<accession>A0AAV5ERZ7</accession>
<feature type="repeat" description="ARM" evidence="1">
    <location>
        <begin position="280"/>
        <end position="324"/>
    </location>
</feature>
<keyword evidence="4" id="KW-1185">Reference proteome</keyword>
<protein>
    <recommendedName>
        <fullName evidence="2">DUF7032 domain-containing protein</fullName>
    </recommendedName>
</protein>
<dbReference type="PANTHER" id="PTHR46043">
    <property type="entry name" value="ARM REPEAT SUPERFAMILY PROTEIN"/>
    <property type="match status" value="1"/>
</dbReference>
<dbReference type="InterPro" id="IPR000225">
    <property type="entry name" value="Armadillo"/>
</dbReference>
<organism evidence="3 4">
    <name type="scientific">Eleusine coracana subsp. coracana</name>
    <dbReference type="NCBI Taxonomy" id="191504"/>
    <lineage>
        <taxon>Eukaryota</taxon>
        <taxon>Viridiplantae</taxon>
        <taxon>Streptophyta</taxon>
        <taxon>Embryophyta</taxon>
        <taxon>Tracheophyta</taxon>
        <taxon>Spermatophyta</taxon>
        <taxon>Magnoliopsida</taxon>
        <taxon>Liliopsida</taxon>
        <taxon>Poales</taxon>
        <taxon>Poaceae</taxon>
        <taxon>PACMAD clade</taxon>
        <taxon>Chloridoideae</taxon>
        <taxon>Cynodonteae</taxon>
        <taxon>Eleusininae</taxon>
        <taxon>Eleusine</taxon>
    </lineage>
</organism>
<sequence length="539" mass="57916">MGTQSDPAPVREETAEEMVARIGGTMPAALDAVRTAAGFPGRWKAIVVNLEKLWVCLPILSSHLGQLETHDNALCRELLQSVPDTLATATDIAGRCRAPLTAGKLQLRNSIDALAVKVEVNLRDCELLVKIGELYDDSSSSRPLDDITSTCSVRELQRLLALLQMSHTEAKYLALDGILEALHKDDKCLASMLDDANASAMVELLTASWPMVVREKAATVVCHMAGSYCCKDVLVSQGALMALIKLAESGSVVGRQKAAVALHHLASRSYEAEAVVMWQGGLLPLIEMCRRKNGDSVTQSAAAGTLKNISAAPDLRQVLANHGIIRVMVGLLGRGDAVPESKEHAVQCLVNLTAGYNGDELRRAILSEGGLRGLLLYLGGDNDDQHQAAVSAIRNLVRVISTSSEGDTTMKRLAGEQGCVSLLVRTMLEHNSKSARQVAAQALASLATYPPNAKEMNKDDKCVAGLVQLLDPSHYSTATIYYAIQCLLSLASTKRSRKLMISHSANGHLKKLMDVHGATELLQRLEGGMLRSLFSSSKQ</sequence>
<comment type="caution">
    <text evidence="3">The sequence shown here is derived from an EMBL/GenBank/DDBJ whole genome shotgun (WGS) entry which is preliminary data.</text>
</comment>
<dbReference type="InterPro" id="IPR011989">
    <property type="entry name" value="ARM-like"/>
</dbReference>
<name>A0AAV5ERZ7_ELECO</name>
<reference evidence="3" key="1">
    <citation type="journal article" date="2018" name="DNA Res.">
        <title>Multiple hybrid de novo genome assembly of finger millet, an orphan allotetraploid crop.</title>
        <authorList>
            <person name="Hatakeyama M."/>
            <person name="Aluri S."/>
            <person name="Balachadran M.T."/>
            <person name="Sivarajan S.R."/>
            <person name="Patrignani A."/>
            <person name="Gruter S."/>
            <person name="Poveda L."/>
            <person name="Shimizu-Inatsugi R."/>
            <person name="Baeten J."/>
            <person name="Francoijs K.J."/>
            <person name="Nataraja K.N."/>
            <person name="Reddy Y.A.N."/>
            <person name="Phadnis S."/>
            <person name="Ravikumar R.L."/>
            <person name="Schlapbach R."/>
            <person name="Sreeman S.M."/>
            <person name="Shimizu K.K."/>
        </authorList>
    </citation>
    <scope>NUCLEOTIDE SEQUENCE</scope>
</reference>
<dbReference type="SMART" id="SM00185">
    <property type="entry name" value="ARM"/>
    <property type="match status" value="6"/>
</dbReference>
<evidence type="ECO:0000313" key="3">
    <source>
        <dbReference type="EMBL" id="GJN25562.1"/>
    </source>
</evidence>
<feature type="domain" description="DUF7032" evidence="2">
    <location>
        <begin position="26"/>
        <end position="132"/>
    </location>
</feature>
<dbReference type="PROSITE" id="PS50176">
    <property type="entry name" value="ARM_REPEAT"/>
    <property type="match status" value="1"/>
</dbReference>
<evidence type="ECO:0000313" key="4">
    <source>
        <dbReference type="Proteomes" id="UP001054889"/>
    </source>
</evidence>
<gene>
    <name evidence="3" type="primary">gb13406</name>
    <name evidence="3" type="ORF">PR202_gb13406</name>
</gene>
<dbReference type="AlphaFoldDB" id="A0AAV5ERZ7"/>